<protein>
    <recommendedName>
        <fullName evidence="9">Peptidase S54 rhomboid domain-containing protein</fullName>
    </recommendedName>
</protein>
<accession>A0A267EZ34</accession>
<dbReference type="PANTHER" id="PTHR45965">
    <property type="entry name" value="INACTIVE RHOMBOID PROTEIN"/>
    <property type="match status" value="1"/>
</dbReference>
<dbReference type="GO" id="GO:0004252">
    <property type="term" value="F:serine-type endopeptidase activity"/>
    <property type="evidence" value="ECO:0007669"/>
    <property type="project" value="InterPro"/>
</dbReference>
<evidence type="ECO:0000313" key="10">
    <source>
        <dbReference type="EMBL" id="PAA66761.1"/>
    </source>
</evidence>
<dbReference type="PANTHER" id="PTHR45965:SF3">
    <property type="entry name" value="INACTIVE RHOMBOID PROTEIN 1"/>
    <property type="match status" value="1"/>
</dbReference>
<dbReference type="AlphaFoldDB" id="A0A267EZ34"/>
<dbReference type="GO" id="GO:0042058">
    <property type="term" value="P:regulation of epidermal growth factor receptor signaling pathway"/>
    <property type="evidence" value="ECO:0007669"/>
    <property type="project" value="TreeGrafter"/>
</dbReference>
<feature type="region of interest" description="Disordered" evidence="7">
    <location>
        <begin position="292"/>
        <end position="317"/>
    </location>
</feature>
<evidence type="ECO:0000256" key="5">
    <source>
        <dbReference type="ARBA" id="ARBA00022989"/>
    </source>
</evidence>
<dbReference type="Gene3D" id="1.20.1540.10">
    <property type="entry name" value="Rhomboid-like"/>
    <property type="match status" value="1"/>
</dbReference>
<comment type="similarity">
    <text evidence="2">Belongs to the peptidase S54 family.</text>
</comment>
<dbReference type="EMBL" id="NIVC01001533">
    <property type="protein sequence ID" value="PAA66761.1"/>
    <property type="molecule type" value="Genomic_DNA"/>
</dbReference>
<evidence type="ECO:0000256" key="6">
    <source>
        <dbReference type="ARBA" id="ARBA00023136"/>
    </source>
</evidence>
<keyword evidence="6 8" id="KW-0472">Membrane</keyword>
<feature type="compositionally biased region" description="Low complexity" evidence="7">
    <location>
        <begin position="55"/>
        <end position="64"/>
    </location>
</feature>
<evidence type="ECO:0000313" key="11">
    <source>
        <dbReference type="Proteomes" id="UP000215902"/>
    </source>
</evidence>
<feature type="compositionally biased region" description="Low complexity" evidence="7">
    <location>
        <begin position="13"/>
        <end position="23"/>
    </location>
</feature>
<feature type="transmembrane region" description="Helical" evidence="8">
    <location>
        <begin position="828"/>
        <end position="847"/>
    </location>
</feature>
<feature type="non-terminal residue" evidence="10">
    <location>
        <position position="1"/>
    </location>
</feature>
<feature type="region of interest" description="Disordered" evidence="7">
    <location>
        <begin position="421"/>
        <end position="446"/>
    </location>
</feature>
<comment type="caution">
    <text evidence="10">The sequence shown here is derived from an EMBL/GenBank/DDBJ whole genome shotgun (WGS) entry which is preliminary data.</text>
</comment>
<evidence type="ECO:0000256" key="7">
    <source>
        <dbReference type="SAM" id="MobiDB-lite"/>
    </source>
</evidence>
<feature type="domain" description="Peptidase S54 rhomboid" evidence="9">
    <location>
        <begin position="731"/>
        <end position="868"/>
    </location>
</feature>
<feature type="transmembrane region" description="Helical" evidence="8">
    <location>
        <begin position="772"/>
        <end position="795"/>
    </location>
</feature>
<evidence type="ECO:0000256" key="8">
    <source>
        <dbReference type="SAM" id="Phobius"/>
    </source>
</evidence>
<keyword evidence="4" id="KW-0256">Endoplasmic reticulum</keyword>
<feature type="region of interest" description="Disordered" evidence="7">
    <location>
        <begin position="369"/>
        <end position="388"/>
    </location>
</feature>
<dbReference type="InterPro" id="IPR051512">
    <property type="entry name" value="Inactive_Rhomboid"/>
</dbReference>
<feature type="compositionally biased region" description="Polar residues" evidence="7">
    <location>
        <begin position="1"/>
        <end position="12"/>
    </location>
</feature>
<comment type="subcellular location">
    <subcellularLocation>
        <location evidence="1">Endoplasmic reticulum membrane</location>
        <topology evidence="1">Multi-pass membrane protein</topology>
    </subcellularLocation>
</comment>
<name>A0A267EZ34_9PLAT</name>
<evidence type="ECO:0000259" key="9">
    <source>
        <dbReference type="Pfam" id="PF01694"/>
    </source>
</evidence>
<dbReference type="STRING" id="282301.A0A267EZ34"/>
<evidence type="ECO:0000256" key="4">
    <source>
        <dbReference type="ARBA" id="ARBA00022824"/>
    </source>
</evidence>
<proteinExistence type="inferred from homology"/>
<keyword evidence="5 8" id="KW-1133">Transmembrane helix</keyword>
<evidence type="ECO:0000256" key="2">
    <source>
        <dbReference type="ARBA" id="ARBA00009045"/>
    </source>
</evidence>
<feature type="compositionally biased region" description="Gly residues" evidence="7">
    <location>
        <begin position="436"/>
        <end position="446"/>
    </location>
</feature>
<dbReference type="OrthoDB" id="2146116at2759"/>
<feature type="transmembrane region" description="Helical" evidence="8">
    <location>
        <begin position="486"/>
        <end position="508"/>
    </location>
</feature>
<organism evidence="10 11">
    <name type="scientific">Macrostomum lignano</name>
    <dbReference type="NCBI Taxonomy" id="282301"/>
    <lineage>
        <taxon>Eukaryota</taxon>
        <taxon>Metazoa</taxon>
        <taxon>Spiralia</taxon>
        <taxon>Lophotrochozoa</taxon>
        <taxon>Platyhelminthes</taxon>
        <taxon>Rhabditophora</taxon>
        <taxon>Macrostomorpha</taxon>
        <taxon>Macrostomida</taxon>
        <taxon>Macrostomidae</taxon>
        <taxon>Macrostomum</taxon>
    </lineage>
</organism>
<feature type="transmembrane region" description="Helical" evidence="8">
    <location>
        <begin position="740"/>
        <end position="760"/>
    </location>
</feature>
<feature type="compositionally biased region" description="Low complexity" evidence="7">
    <location>
        <begin position="122"/>
        <end position="131"/>
    </location>
</feature>
<dbReference type="SUPFAM" id="SSF144091">
    <property type="entry name" value="Rhomboid-like"/>
    <property type="match status" value="1"/>
</dbReference>
<dbReference type="GO" id="GO:0050708">
    <property type="term" value="P:regulation of protein secretion"/>
    <property type="evidence" value="ECO:0007669"/>
    <property type="project" value="TreeGrafter"/>
</dbReference>
<dbReference type="InterPro" id="IPR035952">
    <property type="entry name" value="Rhomboid-like_sf"/>
</dbReference>
<dbReference type="Pfam" id="PF01694">
    <property type="entry name" value="Rhomboid"/>
    <property type="match status" value="1"/>
</dbReference>
<dbReference type="InterPro" id="IPR022764">
    <property type="entry name" value="Peptidase_S54_rhomboid_dom"/>
</dbReference>
<feature type="region of interest" description="Disordered" evidence="7">
    <location>
        <begin position="1"/>
        <end position="64"/>
    </location>
</feature>
<dbReference type="GO" id="GO:0005789">
    <property type="term" value="C:endoplasmic reticulum membrane"/>
    <property type="evidence" value="ECO:0007669"/>
    <property type="project" value="UniProtKB-SubCell"/>
</dbReference>
<evidence type="ECO:0000256" key="3">
    <source>
        <dbReference type="ARBA" id="ARBA00022692"/>
    </source>
</evidence>
<dbReference type="Proteomes" id="UP000215902">
    <property type="component" value="Unassembled WGS sequence"/>
</dbReference>
<gene>
    <name evidence="10" type="ORF">BOX15_Mlig019400g1</name>
</gene>
<feature type="transmembrane region" description="Helical" evidence="8">
    <location>
        <begin position="853"/>
        <end position="870"/>
    </location>
</feature>
<feature type="region of interest" description="Disordered" evidence="7">
    <location>
        <begin position="93"/>
        <end position="131"/>
    </location>
</feature>
<reference evidence="10 11" key="1">
    <citation type="submission" date="2017-06" db="EMBL/GenBank/DDBJ databases">
        <title>A platform for efficient transgenesis in Macrostomum lignano, a flatworm model organism for stem cell research.</title>
        <authorList>
            <person name="Berezikov E."/>
        </authorList>
    </citation>
    <scope>NUCLEOTIDE SEQUENCE [LARGE SCALE GENOMIC DNA]</scope>
    <source>
        <strain evidence="10">DV1</strain>
        <tissue evidence="10">Whole organism</tissue>
    </source>
</reference>
<keyword evidence="3 8" id="KW-0812">Transmembrane</keyword>
<evidence type="ECO:0000256" key="1">
    <source>
        <dbReference type="ARBA" id="ARBA00004477"/>
    </source>
</evidence>
<keyword evidence="11" id="KW-1185">Reference proteome</keyword>
<sequence length="963" mass="103679">LEPRMATNQLQPGSDSASSSNAGADDEEKLQFLMSDPEASPDLDELGSPLPPLPFASSASASASQPASVSTSFASSSSGGISGRRQFGHSLVIQQQQQPSAIGSAPEATVRRELSRQHSRHSTSAGAAAGSTLSQRAKSACLSAFGLALAGDRRAAVSDKWSQRRLNMMASYTSVRVEKLQHQQQQQQPVAEAAAPARHLSFGSPQLAEHESVGTSGSTAAYSLVNRQLSSPSVRVCHHHSHSHQPVDFSADSVDEANFSSGGVSTDEFHFERPSAVSALLRGTASVIASSSLSWRRQGRYPRPEAGSAGVDAGSSPITARTVEMAQMNNSYDDDSEEPAAASARLYSNASNSGGGKLVRSTGLARMLRNGQQSGGGSQALPTSSTAAATAATTLETPADAAAAGPPAPATASPFDKQFRSYVRSTKKQQQQTQPAGGGGGGGGGTGCSQGPASLLTCFGIQVLNDPSTVALQRDIDQTLLHRPFFTYWITLVHVLVFFGTLFTFGFAPIGVTVYNTRLAEIITRNMLSAKVCAIDYHNLFIGPRMSDLIRVGAKYSLCMRRYEKLYKNILEQQRRAENLTGCCIHNDGSACYQSSAPGCSPFMSTWVKWTADKPGPEIRISGPVCGQDPRTCQEPRSNGYQTWPDDITRWPNCLLPGASISATDEPNHLNCPISARPCCVGIKGECVLTSQHRCQFLRGTFFPEHHLCSQVNCLSDACGMLGVSDRNHPSQFYRLFTSLFLHAGLITLAITLLHHLLFLRRLEQLAGWHRTALIYIGSGVMGNLVSINFLPYLVDVGPTSAQVGSLAPILIEFGMSWRFVTNRARSVAIFLLAFAVLIGLGLFPWFDNFANLGGLASGCLLSVVLLPYIHRGSTEQSAYRCRLISVCVCSLIWLGTCLLFGAIFYLAPVSSCSWCVYFNCAPKWFESNFREKTFVDYCGNADLNRLEPTRCIERFNTDMGHL</sequence>
<feature type="transmembrane region" description="Helical" evidence="8">
    <location>
        <begin position="882"/>
        <end position="908"/>
    </location>
</feature>